<keyword evidence="1" id="KW-1133">Transmembrane helix</keyword>
<reference evidence="2 3" key="1">
    <citation type="journal article" date="2013" name="Antonie Van Leeuwenhoek">
        <title>Actinoplanes hulinensis sp. nov., a novel actinomycete isolated from soybean root (Glycine max (L.) Merr).</title>
        <authorList>
            <person name="Shen Y."/>
            <person name="Liu C."/>
            <person name="Wang X."/>
            <person name="Zhao J."/>
            <person name="Jia F."/>
            <person name="Zhang Y."/>
            <person name="Wang L."/>
            <person name="Yang D."/>
            <person name="Xiang W."/>
        </authorList>
    </citation>
    <scope>NUCLEOTIDE SEQUENCE [LARGE SCALE GENOMIC DNA]</scope>
    <source>
        <strain evidence="2 3">NEAU-M9</strain>
    </source>
</reference>
<dbReference type="RefSeq" id="WP_220146095.1">
    <property type="nucleotide sequence ID" value="NZ_JAHXZI010000012.1"/>
</dbReference>
<evidence type="ECO:0000313" key="2">
    <source>
        <dbReference type="EMBL" id="MBW6436735.1"/>
    </source>
</evidence>
<feature type="transmembrane region" description="Helical" evidence="1">
    <location>
        <begin position="20"/>
        <end position="39"/>
    </location>
</feature>
<protein>
    <submittedName>
        <fullName evidence="2">Uncharacterized protein</fullName>
    </submittedName>
</protein>
<organism evidence="2 3">
    <name type="scientific">Actinoplanes hulinensis</name>
    <dbReference type="NCBI Taxonomy" id="1144547"/>
    <lineage>
        <taxon>Bacteria</taxon>
        <taxon>Bacillati</taxon>
        <taxon>Actinomycetota</taxon>
        <taxon>Actinomycetes</taxon>
        <taxon>Micromonosporales</taxon>
        <taxon>Micromonosporaceae</taxon>
        <taxon>Actinoplanes</taxon>
    </lineage>
</organism>
<evidence type="ECO:0000256" key="1">
    <source>
        <dbReference type="SAM" id="Phobius"/>
    </source>
</evidence>
<gene>
    <name evidence="2" type="ORF">KZ829_23620</name>
</gene>
<dbReference type="Proteomes" id="UP001519863">
    <property type="component" value="Unassembled WGS sequence"/>
</dbReference>
<name>A0ABS7B6S3_9ACTN</name>
<keyword evidence="1" id="KW-0472">Membrane</keyword>
<dbReference type="EMBL" id="JAHXZI010000012">
    <property type="protein sequence ID" value="MBW6436735.1"/>
    <property type="molecule type" value="Genomic_DNA"/>
</dbReference>
<proteinExistence type="predicted"/>
<evidence type="ECO:0000313" key="3">
    <source>
        <dbReference type="Proteomes" id="UP001519863"/>
    </source>
</evidence>
<keyword evidence="3" id="KW-1185">Reference proteome</keyword>
<accession>A0ABS7B6S3</accession>
<comment type="caution">
    <text evidence="2">The sequence shown here is derived from an EMBL/GenBank/DDBJ whole genome shotgun (WGS) entry which is preliminary data.</text>
</comment>
<sequence>MTTSESAGIRVSTLELFFDLVAVAQPAAIPLIMAAGAIAEDLPRIRRLGMAEAIGDFGRNAGQVLSGDPPDRTWIKRCRRRRSARRRSATRH</sequence>
<keyword evidence="1" id="KW-0812">Transmembrane</keyword>